<organism evidence="2">
    <name type="scientific">Gongylonema pulchrum</name>
    <dbReference type="NCBI Taxonomy" id="637853"/>
    <lineage>
        <taxon>Eukaryota</taxon>
        <taxon>Metazoa</taxon>
        <taxon>Ecdysozoa</taxon>
        <taxon>Nematoda</taxon>
        <taxon>Chromadorea</taxon>
        <taxon>Rhabditida</taxon>
        <taxon>Spirurina</taxon>
        <taxon>Spiruromorpha</taxon>
        <taxon>Spiruroidea</taxon>
        <taxon>Gongylonematidae</taxon>
        <taxon>Gongylonema</taxon>
    </lineage>
</organism>
<evidence type="ECO:0000313" key="2">
    <source>
        <dbReference type="WBParaSite" id="GPUH_0002055101-mRNA-1"/>
    </source>
</evidence>
<dbReference type="AlphaFoldDB" id="A0A183EHT5"/>
<name>A0A183EHT5_9BILA</name>
<proteinExistence type="predicted"/>
<feature type="region of interest" description="Disordered" evidence="1">
    <location>
        <begin position="140"/>
        <end position="163"/>
    </location>
</feature>
<evidence type="ECO:0000256" key="1">
    <source>
        <dbReference type="SAM" id="MobiDB-lite"/>
    </source>
</evidence>
<reference evidence="2" key="1">
    <citation type="submission" date="2016-06" db="UniProtKB">
        <authorList>
            <consortium name="WormBaseParasite"/>
        </authorList>
    </citation>
    <scope>IDENTIFICATION</scope>
</reference>
<accession>A0A183EHT5</accession>
<dbReference type="WBParaSite" id="GPUH_0002055101-mRNA-1">
    <property type="protein sequence ID" value="GPUH_0002055101-mRNA-1"/>
    <property type="gene ID" value="GPUH_0002055101"/>
</dbReference>
<protein>
    <submittedName>
        <fullName evidence="2">CARMIL_C domain-containing protein</fullName>
    </submittedName>
</protein>
<sequence>LSISADLNINLVQKTVSTIYNDILKSIETEKEAVCLTPTKAAVENPDRLRSVLKEKAYKSQIVHARHRRHFIDPSIPSTSADDRNQENPVTAAKMVETLKSYAASKFDRDVDVESTLALSESESSITKAEDGKVGVFSPTKKGATGRKRRRSRLSEMSSLSGLTHRTAGSVAVLNRDGSDIENAKKEKIADRLFEKIQKAQEKKTGKQ</sequence>